<dbReference type="Proteomes" id="UP001501319">
    <property type="component" value="Unassembled WGS sequence"/>
</dbReference>
<comment type="caution">
    <text evidence="2">The sequence shown here is derived from an EMBL/GenBank/DDBJ whole genome shotgun (WGS) entry which is preliminary data.</text>
</comment>
<evidence type="ECO:0000259" key="1">
    <source>
        <dbReference type="Pfam" id="PF14534"/>
    </source>
</evidence>
<dbReference type="InterPro" id="IPR032710">
    <property type="entry name" value="NTF2-like_dom_sf"/>
</dbReference>
<dbReference type="InterPro" id="IPR027843">
    <property type="entry name" value="DUF4440"/>
</dbReference>
<organism evidence="2 3">
    <name type="scientific">Kribbella alba</name>
    <dbReference type="NCBI Taxonomy" id="190197"/>
    <lineage>
        <taxon>Bacteria</taxon>
        <taxon>Bacillati</taxon>
        <taxon>Actinomycetota</taxon>
        <taxon>Actinomycetes</taxon>
        <taxon>Propionibacteriales</taxon>
        <taxon>Kribbellaceae</taxon>
        <taxon>Kribbella</taxon>
    </lineage>
</organism>
<gene>
    <name evidence="2" type="ORF">GCM10009744_53750</name>
</gene>
<proteinExistence type="predicted"/>
<protein>
    <recommendedName>
        <fullName evidence="1">DUF4440 domain-containing protein</fullName>
    </recommendedName>
</protein>
<keyword evidence="3" id="KW-1185">Reference proteome</keyword>
<feature type="domain" description="DUF4440" evidence="1">
    <location>
        <begin position="8"/>
        <end position="112"/>
    </location>
</feature>
<dbReference type="EMBL" id="BAAANE010000009">
    <property type="protein sequence ID" value="GAA1654670.1"/>
    <property type="molecule type" value="Genomic_DNA"/>
</dbReference>
<accession>A0ABP4RK84</accession>
<dbReference type="SUPFAM" id="SSF54427">
    <property type="entry name" value="NTF2-like"/>
    <property type="match status" value="1"/>
</dbReference>
<dbReference type="Gene3D" id="3.10.450.50">
    <property type="match status" value="1"/>
</dbReference>
<dbReference type="RefSeq" id="WP_344114923.1">
    <property type="nucleotide sequence ID" value="NZ_BAAANE010000009.1"/>
</dbReference>
<evidence type="ECO:0000313" key="3">
    <source>
        <dbReference type="Proteomes" id="UP001501319"/>
    </source>
</evidence>
<evidence type="ECO:0000313" key="2">
    <source>
        <dbReference type="EMBL" id="GAA1654670.1"/>
    </source>
</evidence>
<dbReference type="Pfam" id="PF14534">
    <property type="entry name" value="DUF4440"/>
    <property type="match status" value="1"/>
</dbReference>
<name>A0ABP4RK84_9ACTN</name>
<reference evidence="3" key="1">
    <citation type="journal article" date="2019" name="Int. J. Syst. Evol. Microbiol.">
        <title>The Global Catalogue of Microorganisms (GCM) 10K type strain sequencing project: providing services to taxonomists for standard genome sequencing and annotation.</title>
        <authorList>
            <consortium name="The Broad Institute Genomics Platform"/>
            <consortium name="The Broad Institute Genome Sequencing Center for Infectious Disease"/>
            <person name="Wu L."/>
            <person name="Ma J."/>
        </authorList>
    </citation>
    <scope>NUCLEOTIDE SEQUENCE [LARGE SCALE GENOMIC DNA]</scope>
    <source>
        <strain evidence="3">JCM 14306</strain>
    </source>
</reference>
<sequence length="125" mass="13922">MDAETEVLEAARRRAEALTAGDGRALAALLHPKFKWTSHRGDSFDRDSYVESNTAGRLSWSSQTLTDVEVTVEDRTAVLRCVVVDEVLTNAGPETFRMPMTQTWIHVNDDWLCLAGHAGPLLEHE</sequence>